<comment type="caution">
    <text evidence="2">The sequence shown here is derived from an EMBL/GenBank/DDBJ whole genome shotgun (WGS) entry which is preliminary data.</text>
</comment>
<dbReference type="AlphaFoldDB" id="A0A8H3X961"/>
<dbReference type="Proteomes" id="UP000439903">
    <property type="component" value="Unassembled WGS sequence"/>
</dbReference>
<keyword evidence="3" id="KW-1185">Reference proteome</keyword>
<feature type="compositionally biased region" description="Basic and acidic residues" evidence="1">
    <location>
        <begin position="120"/>
        <end position="150"/>
    </location>
</feature>
<evidence type="ECO:0000256" key="1">
    <source>
        <dbReference type="SAM" id="MobiDB-lite"/>
    </source>
</evidence>
<protein>
    <submittedName>
        <fullName evidence="2">Uncharacterized protein</fullName>
    </submittedName>
</protein>
<evidence type="ECO:0000313" key="3">
    <source>
        <dbReference type="Proteomes" id="UP000439903"/>
    </source>
</evidence>
<sequence>MSLEKFVFLYPDRGINSTSSSSASANNSSTSRQDLLTHIGSLQDTVAAVQSSLVHLERKTKQFSNGKSGCPECIFLCSKLNDAHTKLKKRKSQKEMVKKIQDLEKHARELEKENLRLRFMNNKDQDKNKENLRFRFINDKDKNKEKKDNNNRSNENI</sequence>
<dbReference type="EMBL" id="WTPW01001658">
    <property type="protein sequence ID" value="KAF0424050.1"/>
    <property type="molecule type" value="Genomic_DNA"/>
</dbReference>
<proteinExistence type="predicted"/>
<evidence type="ECO:0000313" key="2">
    <source>
        <dbReference type="EMBL" id="KAF0424050.1"/>
    </source>
</evidence>
<organism evidence="2 3">
    <name type="scientific">Gigaspora margarita</name>
    <dbReference type="NCBI Taxonomy" id="4874"/>
    <lineage>
        <taxon>Eukaryota</taxon>
        <taxon>Fungi</taxon>
        <taxon>Fungi incertae sedis</taxon>
        <taxon>Mucoromycota</taxon>
        <taxon>Glomeromycotina</taxon>
        <taxon>Glomeromycetes</taxon>
        <taxon>Diversisporales</taxon>
        <taxon>Gigasporaceae</taxon>
        <taxon>Gigaspora</taxon>
    </lineage>
</organism>
<reference evidence="2 3" key="1">
    <citation type="journal article" date="2019" name="Environ. Microbiol.">
        <title>At the nexus of three kingdoms: the genome of the mycorrhizal fungus Gigaspora margarita provides insights into plant, endobacterial and fungal interactions.</title>
        <authorList>
            <person name="Venice F."/>
            <person name="Ghignone S."/>
            <person name="Salvioli di Fossalunga A."/>
            <person name="Amselem J."/>
            <person name="Novero M."/>
            <person name="Xianan X."/>
            <person name="Sedzielewska Toro K."/>
            <person name="Morin E."/>
            <person name="Lipzen A."/>
            <person name="Grigoriev I.V."/>
            <person name="Henrissat B."/>
            <person name="Martin F.M."/>
            <person name="Bonfante P."/>
        </authorList>
    </citation>
    <scope>NUCLEOTIDE SEQUENCE [LARGE SCALE GENOMIC DNA]</scope>
    <source>
        <strain evidence="2 3">BEG34</strain>
    </source>
</reference>
<gene>
    <name evidence="2" type="ORF">F8M41_006635</name>
</gene>
<name>A0A8H3X961_GIGMA</name>
<feature type="region of interest" description="Disordered" evidence="1">
    <location>
        <begin position="120"/>
        <end position="157"/>
    </location>
</feature>
<accession>A0A8H3X961</accession>
<dbReference type="OrthoDB" id="2477260at2759"/>